<feature type="region of interest" description="Disordered" evidence="1">
    <location>
        <begin position="81"/>
        <end position="153"/>
    </location>
</feature>
<evidence type="ECO:0000313" key="3">
    <source>
        <dbReference type="Proteomes" id="UP000762676"/>
    </source>
</evidence>
<proteinExistence type="predicted"/>
<name>A0AAV4JVV1_9GAST</name>
<feature type="compositionally biased region" description="Polar residues" evidence="1">
    <location>
        <begin position="120"/>
        <end position="139"/>
    </location>
</feature>
<feature type="region of interest" description="Disordered" evidence="1">
    <location>
        <begin position="175"/>
        <end position="219"/>
    </location>
</feature>
<sequence>MAENPPQSPPIPFKMKTPRSHDPALTRGQTSLTKGKREGQDNTTSSKEEVYANFNNISIEVENESSMDDLNSSYYILEPHPDFSDYAPDNSEGDAASPASTPSAACTGTTLQQQQQQQQHIMTKQSPRVSPVALTSTPPICNVNPISTSPMSSPLLSDSLDYRRCLGQTYHRQFSHNQRQQHYHPQHQQQQQQHQQLHPHHHDHHHHRQYTRSKSEETGQSYYSVEDTIKVGACLGCSVVFVY</sequence>
<reference evidence="2 3" key="1">
    <citation type="journal article" date="2021" name="Elife">
        <title>Chloroplast acquisition without the gene transfer in kleptoplastic sea slugs, Plakobranchus ocellatus.</title>
        <authorList>
            <person name="Maeda T."/>
            <person name="Takahashi S."/>
            <person name="Yoshida T."/>
            <person name="Shimamura S."/>
            <person name="Takaki Y."/>
            <person name="Nagai Y."/>
            <person name="Toyoda A."/>
            <person name="Suzuki Y."/>
            <person name="Arimoto A."/>
            <person name="Ishii H."/>
            <person name="Satoh N."/>
            <person name="Nishiyama T."/>
            <person name="Hasebe M."/>
            <person name="Maruyama T."/>
            <person name="Minagawa J."/>
            <person name="Obokata J."/>
            <person name="Shigenobu S."/>
        </authorList>
    </citation>
    <scope>NUCLEOTIDE SEQUENCE [LARGE SCALE GENOMIC DNA]</scope>
</reference>
<feature type="compositionally biased region" description="Basic residues" evidence="1">
    <location>
        <begin position="197"/>
        <end position="211"/>
    </location>
</feature>
<feature type="compositionally biased region" description="Basic and acidic residues" evidence="1">
    <location>
        <begin position="35"/>
        <end position="49"/>
    </location>
</feature>
<protein>
    <submittedName>
        <fullName evidence="2">Uncharacterized protein</fullName>
    </submittedName>
</protein>
<feature type="region of interest" description="Disordered" evidence="1">
    <location>
        <begin position="1"/>
        <end position="49"/>
    </location>
</feature>
<feature type="compositionally biased region" description="Low complexity" evidence="1">
    <location>
        <begin position="95"/>
        <end position="119"/>
    </location>
</feature>
<gene>
    <name evidence="2" type="ORF">ElyMa_007070400</name>
</gene>
<feature type="compositionally biased region" description="Low complexity" evidence="1">
    <location>
        <begin position="186"/>
        <end position="196"/>
    </location>
</feature>
<evidence type="ECO:0000313" key="2">
    <source>
        <dbReference type="EMBL" id="GFS26928.1"/>
    </source>
</evidence>
<dbReference type="EMBL" id="BMAT01014149">
    <property type="protein sequence ID" value="GFS26928.1"/>
    <property type="molecule type" value="Genomic_DNA"/>
</dbReference>
<feature type="compositionally biased region" description="Pro residues" evidence="1">
    <location>
        <begin position="1"/>
        <end position="12"/>
    </location>
</feature>
<organism evidence="2 3">
    <name type="scientific">Elysia marginata</name>
    <dbReference type="NCBI Taxonomy" id="1093978"/>
    <lineage>
        <taxon>Eukaryota</taxon>
        <taxon>Metazoa</taxon>
        <taxon>Spiralia</taxon>
        <taxon>Lophotrochozoa</taxon>
        <taxon>Mollusca</taxon>
        <taxon>Gastropoda</taxon>
        <taxon>Heterobranchia</taxon>
        <taxon>Euthyneura</taxon>
        <taxon>Panpulmonata</taxon>
        <taxon>Sacoglossa</taxon>
        <taxon>Placobranchoidea</taxon>
        <taxon>Plakobranchidae</taxon>
        <taxon>Elysia</taxon>
    </lineage>
</organism>
<comment type="caution">
    <text evidence="2">The sequence shown here is derived from an EMBL/GenBank/DDBJ whole genome shotgun (WGS) entry which is preliminary data.</text>
</comment>
<evidence type="ECO:0000256" key="1">
    <source>
        <dbReference type="SAM" id="MobiDB-lite"/>
    </source>
</evidence>
<keyword evidence="3" id="KW-1185">Reference proteome</keyword>
<dbReference type="AlphaFoldDB" id="A0AAV4JVV1"/>
<accession>A0AAV4JVV1</accession>
<dbReference type="Proteomes" id="UP000762676">
    <property type="component" value="Unassembled WGS sequence"/>
</dbReference>